<dbReference type="NCBIfam" id="TIGR00427">
    <property type="entry name" value="NAAT family transporter"/>
    <property type="match status" value="1"/>
</dbReference>
<reference evidence="8" key="1">
    <citation type="submission" date="2015-10" db="EMBL/GenBank/DDBJ databases">
        <title>Description of Candidatus Tenderia electrophaga gen. nov, sp. nov., an Uncultivated Electroautotroph from a Biocathode Enrichment.</title>
        <authorList>
            <person name="Eddie B.J."/>
            <person name="Malanoski A.P."/>
            <person name="Wang Z."/>
            <person name="Hall R.J."/>
            <person name="Oh S.D."/>
            <person name="Heiner C."/>
            <person name="Lin B."/>
            <person name="Strycharz-Glaven S.M."/>
        </authorList>
    </citation>
    <scope>NUCLEOTIDE SEQUENCE [LARGE SCALE GENOMIC DNA]</scope>
    <source>
        <strain evidence="8">NRL1</strain>
    </source>
</reference>
<dbReference type="GO" id="GO:0005886">
    <property type="term" value="C:plasma membrane"/>
    <property type="evidence" value="ECO:0007669"/>
    <property type="project" value="UniProtKB-SubCell"/>
</dbReference>
<keyword evidence="4 7" id="KW-0812">Transmembrane</keyword>
<feature type="transmembrane region" description="Helical" evidence="7">
    <location>
        <begin position="145"/>
        <end position="167"/>
    </location>
</feature>
<feature type="transmembrane region" description="Helical" evidence="7">
    <location>
        <begin position="112"/>
        <end position="133"/>
    </location>
</feature>
<keyword evidence="5 7" id="KW-1133">Transmembrane helix</keyword>
<evidence type="ECO:0000256" key="4">
    <source>
        <dbReference type="ARBA" id="ARBA00022692"/>
    </source>
</evidence>
<evidence type="ECO:0000256" key="3">
    <source>
        <dbReference type="ARBA" id="ARBA00022475"/>
    </source>
</evidence>
<dbReference type="PANTHER" id="PTHR33508">
    <property type="entry name" value="UPF0056 MEMBRANE PROTEIN YHCE"/>
    <property type="match status" value="1"/>
</dbReference>
<proteinExistence type="inferred from homology"/>
<feature type="transmembrane region" description="Helical" evidence="7">
    <location>
        <begin position="39"/>
        <end position="59"/>
    </location>
</feature>
<dbReference type="InterPro" id="IPR002771">
    <property type="entry name" value="Multi_antbiot-R_MarC"/>
</dbReference>
<feature type="transmembrane region" description="Helical" evidence="7">
    <location>
        <begin position="179"/>
        <end position="197"/>
    </location>
</feature>
<keyword evidence="9" id="KW-1185">Reference proteome</keyword>
<comment type="subcellular location">
    <subcellularLocation>
        <location evidence="1 7">Cell membrane</location>
        <topology evidence="1 7">Multi-pass membrane protein</topology>
    </subcellularLocation>
</comment>
<protein>
    <recommendedName>
        <fullName evidence="7">UPF0056 membrane protein</fullName>
    </recommendedName>
</protein>
<sequence>METLTNTFVVLFIVTDPIGVAVIFAALSRRHSDAARRRMALAATLLASTILLVFFLVGARLLEVLGITLPAFRIAGGVMLFLIAIDMVMVRQSGLRATTSGEQSEAEHKEDLSVFPLAFPLIAGPGAMTTVLLMSSHSSGFPAGFGLAGVICLVMALMLACLLAAANIAHRLGETGANVVTRLLGLILAALAVQYILDGIKQGLLS</sequence>
<comment type="similarity">
    <text evidence="2 7">Belongs to the UPF0056 (MarC) family.</text>
</comment>
<organism evidence="8 9">
    <name type="scientific">Candidatus Tenderia electrophaga</name>
    <dbReference type="NCBI Taxonomy" id="1748243"/>
    <lineage>
        <taxon>Bacteria</taxon>
        <taxon>Pseudomonadati</taxon>
        <taxon>Pseudomonadota</taxon>
        <taxon>Gammaproteobacteria</taxon>
        <taxon>Candidatus Tenderiales</taxon>
        <taxon>Candidatus Tenderiaceae</taxon>
        <taxon>Candidatus Tenderia</taxon>
    </lineage>
</organism>
<dbReference type="STRING" id="1748243.Tel_01670"/>
<keyword evidence="3" id="KW-1003">Cell membrane</keyword>
<evidence type="ECO:0000313" key="8">
    <source>
        <dbReference type="EMBL" id="ALP51947.1"/>
    </source>
</evidence>
<dbReference type="Proteomes" id="UP000055136">
    <property type="component" value="Chromosome"/>
</dbReference>
<gene>
    <name evidence="8" type="ORF">Tel_01670</name>
</gene>
<evidence type="ECO:0000256" key="1">
    <source>
        <dbReference type="ARBA" id="ARBA00004651"/>
    </source>
</evidence>
<keyword evidence="6 7" id="KW-0472">Membrane</keyword>
<dbReference type="PANTHER" id="PTHR33508:SF1">
    <property type="entry name" value="UPF0056 MEMBRANE PROTEIN YHCE"/>
    <property type="match status" value="1"/>
</dbReference>
<feature type="transmembrane region" description="Helical" evidence="7">
    <location>
        <begin position="71"/>
        <end position="91"/>
    </location>
</feature>
<dbReference type="KEGG" id="tee:Tel_01670"/>
<evidence type="ECO:0000256" key="6">
    <source>
        <dbReference type="ARBA" id="ARBA00023136"/>
    </source>
</evidence>
<accession>A0A0S2T9V9</accession>
<dbReference type="EMBL" id="CP013099">
    <property type="protein sequence ID" value="ALP51947.1"/>
    <property type="molecule type" value="Genomic_DNA"/>
</dbReference>
<name>A0A0S2T9V9_9GAMM</name>
<evidence type="ECO:0000313" key="9">
    <source>
        <dbReference type="Proteomes" id="UP000055136"/>
    </source>
</evidence>
<evidence type="ECO:0000256" key="5">
    <source>
        <dbReference type="ARBA" id="ARBA00022989"/>
    </source>
</evidence>
<dbReference type="AlphaFoldDB" id="A0A0S2T9V9"/>
<evidence type="ECO:0000256" key="2">
    <source>
        <dbReference type="ARBA" id="ARBA00009784"/>
    </source>
</evidence>
<dbReference type="Pfam" id="PF01914">
    <property type="entry name" value="MarC"/>
    <property type="match status" value="1"/>
</dbReference>
<feature type="transmembrane region" description="Helical" evidence="7">
    <location>
        <begin position="6"/>
        <end position="27"/>
    </location>
</feature>
<evidence type="ECO:0000256" key="7">
    <source>
        <dbReference type="RuleBase" id="RU362048"/>
    </source>
</evidence>